<evidence type="ECO:0000256" key="4">
    <source>
        <dbReference type="ARBA" id="ARBA00022692"/>
    </source>
</evidence>
<comment type="subcellular location">
    <subcellularLocation>
        <location evidence="1">Cell membrane</location>
        <topology evidence="1">Multi-pass membrane protein</topology>
    </subcellularLocation>
</comment>
<evidence type="ECO:0000256" key="3">
    <source>
        <dbReference type="ARBA" id="ARBA00022475"/>
    </source>
</evidence>
<reference evidence="8 9" key="1">
    <citation type="submission" date="2015-12" db="EMBL/GenBank/DDBJ databases">
        <title>Genome sequence of Aneurinibacillus soli.</title>
        <authorList>
            <person name="Lee J.S."/>
            <person name="Lee K.C."/>
            <person name="Kim K.K."/>
            <person name="Lee B.W."/>
        </authorList>
    </citation>
    <scope>NUCLEOTIDE SEQUENCE [LARGE SCALE GENOMIC DNA]</scope>
    <source>
        <strain evidence="8 9">CB4</strain>
    </source>
</reference>
<evidence type="ECO:0000256" key="5">
    <source>
        <dbReference type="ARBA" id="ARBA00022989"/>
    </source>
</evidence>
<dbReference type="InterPro" id="IPR023090">
    <property type="entry name" value="UPF0702_alpha/beta_dom_sf"/>
</dbReference>
<evidence type="ECO:0000259" key="7">
    <source>
        <dbReference type="Pfam" id="PF04239"/>
    </source>
</evidence>
<dbReference type="KEGG" id="asoc:CB4_00007"/>
<dbReference type="Gene3D" id="3.30.240.20">
    <property type="entry name" value="bsu07140 like domains"/>
    <property type="match status" value="2"/>
</dbReference>
<comment type="similarity">
    <text evidence="2">Belongs to the UPF0702 family.</text>
</comment>
<evidence type="ECO:0000313" key="8">
    <source>
        <dbReference type="EMBL" id="BAU25956.1"/>
    </source>
</evidence>
<dbReference type="OrthoDB" id="9778331at2"/>
<name>A0A0U4NA32_9BACL</name>
<evidence type="ECO:0000256" key="2">
    <source>
        <dbReference type="ARBA" id="ARBA00006448"/>
    </source>
</evidence>
<gene>
    <name evidence="8" type="ORF">CB4_00007</name>
</gene>
<dbReference type="RefSeq" id="WP_096463052.1">
    <property type="nucleotide sequence ID" value="NZ_AP017312.1"/>
</dbReference>
<dbReference type="Pfam" id="PF07870">
    <property type="entry name" value="DUF1657"/>
    <property type="match status" value="1"/>
</dbReference>
<dbReference type="InterPro" id="IPR007353">
    <property type="entry name" value="DUF421"/>
</dbReference>
<keyword evidence="9" id="KW-1185">Reference proteome</keyword>
<evidence type="ECO:0000256" key="1">
    <source>
        <dbReference type="ARBA" id="ARBA00004651"/>
    </source>
</evidence>
<dbReference type="Pfam" id="PF04239">
    <property type="entry name" value="DUF421"/>
    <property type="match status" value="1"/>
</dbReference>
<protein>
    <recommendedName>
        <fullName evidence="7">YetF C-terminal domain-containing protein</fullName>
    </recommendedName>
</protein>
<evidence type="ECO:0000313" key="9">
    <source>
        <dbReference type="Proteomes" id="UP000217696"/>
    </source>
</evidence>
<organism evidence="8 9">
    <name type="scientific">Aneurinibacillus soli</name>
    <dbReference type="NCBI Taxonomy" id="1500254"/>
    <lineage>
        <taxon>Bacteria</taxon>
        <taxon>Bacillati</taxon>
        <taxon>Bacillota</taxon>
        <taxon>Bacilli</taxon>
        <taxon>Bacillales</taxon>
        <taxon>Paenibacillaceae</taxon>
        <taxon>Aneurinibacillus group</taxon>
        <taxon>Aneurinibacillus</taxon>
    </lineage>
</organism>
<evidence type="ECO:0000256" key="6">
    <source>
        <dbReference type="ARBA" id="ARBA00023136"/>
    </source>
</evidence>
<accession>A0A0U4NA32</accession>
<dbReference type="Proteomes" id="UP000217696">
    <property type="component" value="Chromosome"/>
</dbReference>
<feature type="domain" description="YetF C-terminal" evidence="7">
    <location>
        <begin position="82"/>
        <end position="214"/>
    </location>
</feature>
<dbReference type="InterPro" id="IPR012452">
    <property type="entry name" value="DUF1657"/>
</dbReference>
<keyword evidence="6" id="KW-0472">Membrane</keyword>
<keyword evidence="4" id="KW-0812">Transmembrane</keyword>
<proteinExistence type="inferred from homology"/>
<dbReference type="PANTHER" id="PTHR34582:SF7">
    <property type="entry name" value="UPF0702 TRANSMEMBRANE PROTEIN YDFS"/>
    <property type="match status" value="1"/>
</dbReference>
<dbReference type="PANTHER" id="PTHR34582">
    <property type="entry name" value="UPF0702 TRANSMEMBRANE PROTEIN YCAP"/>
    <property type="match status" value="1"/>
</dbReference>
<dbReference type="GO" id="GO:0005886">
    <property type="term" value="C:plasma membrane"/>
    <property type="evidence" value="ECO:0007669"/>
    <property type="project" value="UniProtKB-SubCell"/>
</dbReference>
<dbReference type="AlphaFoldDB" id="A0A0U4NA32"/>
<keyword evidence="3" id="KW-1003">Cell membrane</keyword>
<dbReference type="EMBL" id="AP017312">
    <property type="protein sequence ID" value="BAU25956.1"/>
    <property type="molecule type" value="Genomic_DNA"/>
</dbReference>
<sequence length="285" mass="31751">MNSTVDVALRAFFALIALFTITRIQGKKQLAQMTFFEYIVGITIGDITAFIATDIEGNLLHGYASLLVFAVIPFLVDFLSLKSKTIRDLFEGKGTVLIRKGKILEKNMKKEHFSTDELLEQLRLKDAFRVADVEFAVLEANGELSVMKKKESQPPSASDLGLTVKPEHDSQTVIMDGNILLEPLAEAGLNLRWLRDELEKAGVALDNVFLGQVDSAGELYLDVYDDKIEMPAATEQKLTLASLRKCQADLELFALETTDSQTKKLYGKASQKLEQSIKQLSPYLK</sequence>
<keyword evidence="5" id="KW-1133">Transmembrane helix</keyword>